<feature type="transmembrane region" description="Helical" evidence="7">
    <location>
        <begin position="235"/>
        <end position="259"/>
    </location>
</feature>
<accession>A0ABP3ZD95</accession>
<evidence type="ECO:0000256" key="3">
    <source>
        <dbReference type="ARBA" id="ARBA00022475"/>
    </source>
</evidence>
<feature type="transmembrane region" description="Helical" evidence="7">
    <location>
        <begin position="181"/>
        <end position="198"/>
    </location>
</feature>
<feature type="transmembrane region" description="Helical" evidence="7">
    <location>
        <begin position="271"/>
        <end position="291"/>
    </location>
</feature>
<comment type="subcellular location">
    <subcellularLocation>
        <location evidence="1">Cell membrane</location>
        <topology evidence="1">Multi-pass membrane protein</topology>
    </subcellularLocation>
</comment>
<evidence type="ECO:0000256" key="5">
    <source>
        <dbReference type="ARBA" id="ARBA00022989"/>
    </source>
</evidence>
<dbReference type="EMBL" id="BAAAHP010000005">
    <property type="protein sequence ID" value="GAA0920013.1"/>
    <property type="molecule type" value="Genomic_DNA"/>
</dbReference>
<dbReference type="GO" id="GO:0016746">
    <property type="term" value="F:acyltransferase activity"/>
    <property type="evidence" value="ECO:0007669"/>
    <property type="project" value="UniProtKB-KW"/>
</dbReference>
<feature type="transmembrane region" description="Helical" evidence="7">
    <location>
        <begin position="297"/>
        <end position="316"/>
    </location>
</feature>
<protein>
    <submittedName>
        <fullName evidence="9">Acyltransferase</fullName>
    </submittedName>
</protein>
<evidence type="ECO:0000256" key="6">
    <source>
        <dbReference type="ARBA" id="ARBA00023136"/>
    </source>
</evidence>
<dbReference type="PANTHER" id="PTHR40074">
    <property type="entry name" value="O-ACETYLTRANSFERASE WECH"/>
    <property type="match status" value="1"/>
</dbReference>
<keyword evidence="9" id="KW-0808">Transferase</keyword>
<feature type="transmembrane region" description="Helical" evidence="7">
    <location>
        <begin position="84"/>
        <end position="106"/>
    </location>
</feature>
<gene>
    <name evidence="9" type="ORF">GCM10009559_02340</name>
</gene>
<reference evidence="10" key="1">
    <citation type="journal article" date="2019" name="Int. J. Syst. Evol. Microbiol.">
        <title>The Global Catalogue of Microorganisms (GCM) 10K type strain sequencing project: providing services to taxonomists for standard genome sequencing and annotation.</title>
        <authorList>
            <consortium name="The Broad Institute Genomics Platform"/>
            <consortium name="The Broad Institute Genome Sequencing Center for Infectious Disease"/>
            <person name="Wu L."/>
            <person name="Ma J."/>
        </authorList>
    </citation>
    <scope>NUCLEOTIDE SEQUENCE [LARGE SCALE GENOMIC DNA]</scope>
    <source>
        <strain evidence="10">JCM 11117</strain>
    </source>
</reference>
<keyword evidence="3" id="KW-1003">Cell membrane</keyword>
<dbReference type="InterPro" id="IPR002656">
    <property type="entry name" value="Acyl_transf_3_dom"/>
</dbReference>
<feature type="transmembrane region" description="Helical" evidence="7">
    <location>
        <begin position="118"/>
        <end position="141"/>
    </location>
</feature>
<evidence type="ECO:0000313" key="9">
    <source>
        <dbReference type="EMBL" id="GAA0920013.1"/>
    </source>
</evidence>
<feature type="transmembrane region" description="Helical" evidence="7">
    <location>
        <begin position="55"/>
        <end position="72"/>
    </location>
</feature>
<comment type="caution">
    <text evidence="9">The sequence shown here is derived from an EMBL/GenBank/DDBJ whole genome shotgun (WGS) entry which is preliminary data.</text>
</comment>
<name>A0ABP3ZD95_9PSEU</name>
<evidence type="ECO:0000256" key="4">
    <source>
        <dbReference type="ARBA" id="ARBA00022692"/>
    </source>
</evidence>
<evidence type="ECO:0000256" key="1">
    <source>
        <dbReference type="ARBA" id="ARBA00004651"/>
    </source>
</evidence>
<dbReference type="Proteomes" id="UP001499967">
    <property type="component" value="Unassembled WGS sequence"/>
</dbReference>
<keyword evidence="4 7" id="KW-0812">Transmembrane</keyword>
<evidence type="ECO:0000259" key="8">
    <source>
        <dbReference type="Pfam" id="PF01757"/>
    </source>
</evidence>
<proteinExistence type="inferred from homology"/>
<sequence length="345" mass="36959">MSGHRNFARVAWVDAAKGMSILLVVMHHAVMFLQTSGMAPPAVVAANTALASMRMPLFFLASGMFVAGPLAAPWRTLLHKRVAFFLYLFAVWTLIRFAFFHIPAVAAVDPYVDDTDPMALALAPLIPGSGVWFLYALALYAVLGKLSRGVPPWLQLGVAGVLSALVAAETVQLGNEMWDRMARYLVFFLLGWHARHVIERLAAATSALRVVAAAVACVAGAAVAIALGARWLPGVALALNLLALVFGVLFAAWICRYRVGRPLVALGARTLPVYLIHVFWIALLVVGLRLVPVPPAAGYALPVLMALACTALSLLTHRALVAVGARWLFALPARLAHSEPAPVTR</sequence>
<evidence type="ECO:0000256" key="2">
    <source>
        <dbReference type="ARBA" id="ARBA00007400"/>
    </source>
</evidence>
<keyword evidence="5 7" id="KW-1133">Transmembrane helix</keyword>
<feature type="transmembrane region" description="Helical" evidence="7">
    <location>
        <begin position="153"/>
        <end position="175"/>
    </location>
</feature>
<feature type="transmembrane region" description="Helical" evidence="7">
    <location>
        <begin position="210"/>
        <end position="229"/>
    </location>
</feature>
<dbReference type="Pfam" id="PF01757">
    <property type="entry name" value="Acyl_transf_3"/>
    <property type="match status" value="1"/>
</dbReference>
<keyword evidence="10" id="KW-1185">Reference proteome</keyword>
<comment type="similarity">
    <text evidence="2">Belongs to the acyltransferase 3 family.</text>
</comment>
<organism evidence="9 10">
    <name type="scientific">Pseudonocardia zijingensis</name>
    <dbReference type="NCBI Taxonomy" id="153376"/>
    <lineage>
        <taxon>Bacteria</taxon>
        <taxon>Bacillati</taxon>
        <taxon>Actinomycetota</taxon>
        <taxon>Actinomycetes</taxon>
        <taxon>Pseudonocardiales</taxon>
        <taxon>Pseudonocardiaceae</taxon>
        <taxon>Pseudonocardia</taxon>
    </lineage>
</organism>
<evidence type="ECO:0000313" key="10">
    <source>
        <dbReference type="Proteomes" id="UP001499967"/>
    </source>
</evidence>
<keyword evidence="6 7" id="KW-0472">Membrane</keyword>
<keyword evidence="9" id="KW-0012">Acyltransferase</keyword>
<feature type="domain" description="Acyltransferase 3" evidence="8">
    <location>
        <begin position="11"/>
        <end position="313"/>
    </location>
</feature>
<dbReference type="PANTHER" id="PTHR40074:SF4">
    <property type="entry name" value="INNER MEMBRANE PROTEIN YCFT"/>
    <property type="match status" value="1"/>
</dbReference>
<evidence type="ECO:0000256" key="7">
    <source>
        <dbReference type="SAM" id="Phobius"/>
    </source>
</evidence>